<accession>A0ABN1JKH6</accession>
<dbReference type="Proteomes" id="UP001501510">
    <property type="component" value="Unassembled WGS sequence"/>
</dbReference>
<evidence type="ECO:0000313" key="2">
    <source>
        <dbReference type="Proteomes" id="UP001501510"/>
    </source>
</evidence>
<dbReference type="EMBL" id="BAAACG010000010">
    <property type="protein sequence ID" value="GAA0741758.1"/>
    <property type="molecule type" value="Genomic_DNA"/>
</dbReference>
<reference evidence="1 2" key="1">
    <citation type="journal article" date="2019" name="Int. J. Syst. Evol. Microbiol.">
        <title>The Global Catalogue of Microorganisms (GCM) 10K type strain sequencing project: providing services to taxonomists for standard genome sequencing and annotation.</title>
        <authorList>
            <consortium name="The Broad Institute Genomics Platform"/>
            <consortium name="The Broad Institute Genome Sequencing Center for Infectious Disease"/>
            <person name="Wu L."/>
            <person name="Ma J."/>
        </authorList>
    </citation>
    <scope>NUCLEOTIDE SEQUENCE [LARGE SCALE GENOMIC DNA]</scope>
    <source>
        <strain evidence="1 2">JCM 1407</strain>
    </source>
</reference>
<proteinExistence type="predicted"/>
<sequence length="50" mass="5854">MEHELIGRVSRKATKLQFVEGLRNIIYYTILVEYRVNSALLKSIIGFKKN</sequence>
<keyword evidence="2" id="KW-1185">Reference proteome</keyword>
<evidence type="ECO:0000313" key="1">
    <source>
        <dbReference type="EMBL" id="GAA0741758.1"/>
    </source>
</evidence>
<organism evidence="1 2">
    <name type="scientific">Clostridium oceanicum</name>
    <dbReference type="NCBI Taxonomy" id="1543"/>
    <lineage>
        <taxon>Bacteria</taxon>
        <taxon>Bacillati</taxon>
        <taxon>Bacillota</taxon>
        <taxon>Clostridia</taxon>
        <taxon>Eubacteriales</taxon>
        <taxon>Clostridiaceae</taxon>
        <taxon>Clostridium</taxon>
    </lineage>
</organism>
<comment type="caution">
    <text evidence="1">The sequence shown here is derived from an EMBL/GenBank/DDBJ whole genome shotgun (WGS) entry which is preliminary data.</text>
</comment>
<protein>
    <submittedName>
        <fullName evidence="1">Uncharacterized protein</fullName>
    </submittedName>
</protein>
<gene>
    <name evidence="1" type="ORF">GCM10008906_23370</name>
</gene>
<name>A0ABN1JKH6_9CLOT</name>